<dbReference type="GO" id="GO:0016787">
    <property type="term" value="F:hydrolase activity"/>
    <property type="evidence" value="ECO:0007669"/>
    <property type="project" value="UniProtKB-KW"/>
</dbReference>
<keyword evidence="1" id="KW-0547">Nucleotide-binding</keyword>
<dbReference type="AlphaFoldDB" id="A0A8S2ZIV5"/>
<reference evidence="6" key="1">
    <citation type="submission" date="2021-02" db="EMBL/GenBank/DDBJ databases">
        <authorList>
            <person name="Nowell W R."/>
        </authorList>
    </citation>
    <scope>NUCLEOTIDE SEQUENCE</scope>
</reference>
<feature type="non-terminal residue" evidence="6">
    <location>
        <position position="1"/>
    </location>
</feature>
<keyword evidence="5" id="KW-1133">Transmembrane helix</keyword>
<evidence type="ECO:0000256" key="2">
    <source>
        <dbReference type="ARBA" id="ARBA00022801"/>
    </source>
</evidence>
<evidence type="ECO:0000256" key="1">
    <source>
        <dbReference type="ARBA" id="ARBA00022741"/>
    </source>
</evidence>
<evidence type="ECO:0000313" key="8">
    <source>
        <dbReference type="Proteomes" id="UP000676336"/>
    </source>
</evidence>
<dbReference type="EMBL" id="CAJOBI010111118">
    <property type="protein sequence ID" value="CAF4633527.1"/>
    <property type="molecule type" value="Genomic_DNA"/>
</dbReference>
<protein>
    <recommendedName>
        <fullName evidence="9">Helicase C-terminal domain-containing protein</fullName>
    </recommendedName>
</protein>
<keyword evidence="2" id="KW-0378">Hydrolase</keyword>
<evidence type="ECO:0000256" key="5">
    <source>
        <dbReference type="SAM" id="Phobius"/>
    </source>
</evidence>
<dbReference type="Proteomes" id="UP000676336">
    <property type="component" value="Unassembled WGS sequence"/>
</dbReference>
<keyword evidence="5" id="KW-0472">Membrane</keyword>
<dbReference type="PANTHER" id="PTHR47961:SF4">
    <property type="entry name" value="ACTIVATING SIGNAL COINTEGRATOR 1 COMPLEX SUBUNIT 3"/>
    <property type="match status" value="1"/>
</dbReference>
<gene>
    <name evidence="6" type="ORF">SMN809_LOCUS40377</name>
    <name evidence="7" type="ORF">SMN809_LOCUS45761</name>
</gene>
<proteinExistence type="predicted"/>
<dbReference type="InterPro" id="IPR027417">
    <property type="entry name" value="P-loop_NTPase"/>
</dbReference>
<evidence type="ECO:0000313" key="7">
    <source>
        <dbReference type="EMBL" id="CAF4766547.1"/>
    </source>
</evidence>
<keyword evidence="3" id="KW-0347">Helicase</keyword>
<name>A0A8S2ZIV5_9BILA</name>
<sequence length="46" mass="5232">LKDRDRDIVEKLFVNRKIQILVATSTLAWGVNFPAHLVIIKGNCLI</sequence>
<dbReference type="InterPro" id="IPR050474">
    <property type="entry name" value="Hel308_SKI2-like"/>
</dbReference>
<dbReference type="GO" id="GO:0005524">
    <property type="term" value="F:ATP binding"/>
    <property type="evidence" value="ECO:0007669"/>
    <property type="project" value="UniProtKB-KW"/>
</dbReference>
<dbReference type="SUPFAM" id="SSF52540">
    <property type="entry name" value="P-loop containing nucleoside triphosphate hydrolases"/>
    <property type="match status" value="1"/>
</dbReference>
<dbReference type="Gene3D" id="3.40.50.300">
    <property type="entry name" value="P-loop containing nucleotide triphosphate hydrolases"/>
    <property type="match status" value="1"/>
</dbReference>
<dbReference type="GO" id="GO:0004386">
    <property type="term" value="F:helicase activity"/>
    <property type="evidence" value="ECO:0007669"/>
    <property type="project" value="UniProtKB-KW"/>
</dbReference>
<comment type="caution">
    <text evidence="6">The sequence shown here is derived from an EMBL/GenBank/DDBJ whole genome shotgun (WGS) entry which is preliminary data.</text>
</comment>
<feature type="transmembrane region" description="Helical" evidence="5">
    <location>
        <begin position="20"/>
        <end position="40"/>
    </location>
</feature>
<dbReference type="GO" id="GO:0005634">
    <property type="term" value="C:nucleus"/>
    <property type="evidence" value="ECO:0007669"/>
    <property type="project" value="TreeGrafter"/>
</dbReference>
<dbReference type="EMBL" id="CAJOBI010140672">
    <property type="protein sequence ID" value="CAF4766547.1"/>
    <property type="molecule type" value="Genomic_DNA"/>
</dbReference>
<keyword evidence="5" id="KW-0812">Transmembrane</keyword>
<evidence type="ECO:0000313" key="6">
    <source>
        <dbReference type="EMBL" id="CAF4633527.1"/>
    </source>
</evidence>
<evidence type="ECO:0000256" key="4">
    <source>
        <dbReference type="ARBA" id="ARBA00022840"/>
    </source>
</evidence>
<evidence type="ECO:0000256" key="3">
    <source>
        <dbReference type="ARBA" id="ARBA00022806"/>
    </source>
</evidence>
<organism evidence="6 8">
    <name type="scientific">Rotaria magnacalcarata</name>
    <dbReference type="NCBI Taxonomy" id="392030"/>
    <lineage>
        <taxon>Eukaryota</taxon>
        <taxon>Metazoa</taxon>
        <taxon>Spiralia</taxon>
        <taxon>Gnathifera</taxon>
        <taxon>Rotifera</taxon>
        <taxon>Eurotatoria</taxon>
        <taxon>Bdelloidea</taxon>
        <taxon>Philodinida</taxon>
        <taxon>Philodinidae</taxon>
        <taxon>Rotaria</taxon>
    </lineage>
</organism>
<keyword evidence="4" id="KW-0067">ATP-binding</keyword>
<accession>A0A8S2ZIV5</accession>
<evidence type="ECO:0008006" key="9">
    <source>
        <dbReference type="Google" id="ProtNLM"/>
    </source>
</evidence>
<dbReference type="PANTHER" id="PTHR47961">
    <property type="entry name" value="DNA POLYMERASE THETA, PUTATIVE (AFU_ORTHOLOGUE AFUA_1G05260)-RELATED"/>
    <property type="match status" value="1"/>
</dbReference>